<dbReference type="PANTHER" id="PTHR31900">
    <property type="entry name" value="F-BOX/RNI SUPERFAMILY PROTEIN-RELATED"/>
    <property type="match status" value="1"/>
</dbReference>
<reference evidence="2" key="1">
    <citation type="journal article" date="2024" name="IScience">
        <title>Strigolactones Initiate the Formation of Haustorium-like Structures in Castilleja.</title>
        <authorList>
            <person name="Buerger M."/>
            <person name="Peterson D."/>
            <person name="Chory J."/>
        </authorList>
    </citation>
    <scope>NUCLEOTIDE SEQUENCE [LARGE SCALE GENOMIC DNA]</scope>
</reference>
<dbReference type="InterPro" id="IPR050232">
    <property type="entry name" value="FBL13/AtMIF1-like"/>
</dbReference>
<sequence length="558" mass="64140">MAAGTGEGEIHFPEPIIQRIQSFLDSKAAAQTSIVSKSWHSAWLTRPNLDFDETYFFRRSIDHYQPQHVPIGDFKQYAMKTIKRYEQSNLKIESFNLCMQIDQYDRDDELVKKLIVKAMRIGATRLFLPVISFNNKFVLPNEVFGADNLVELSVSGCRIKLDDGLVIKCRSLESLSIDFCVHISIDTISEIVSSCPSIEKLSLLPNIYSHYDEYENMWDDVIIGVEERGQRVDDVAVDDVAATAMAVGVVDNLIPNLRCLVLSYVWFKTLCLGDLLSRFLLLKDFTLYLDGDIILEEGIQISSSSLVSINLLLRCFKSYNEVRKPRIKFDVPNVRKFTLKGAVIPCLSFMSTPPPSREWECHLSIECKNDGFCFSTIWFNELSELLTELSQSKTHLSLDVGRNKSSFDYKVGDKIIQGLRRHELENLTIDMTNLPSYSCYALFDGLFRLCRPKLITQYYKDKGRYSHLYGNYSEIEKTNIDFLCQTLEEGINLKVSSPTQFMYGLNDLEEVNAQAFDMDDVTAEWKPIPFESLLEWDTPYKHVQAKQKIRLLLKWKTS</sequence>
<evidence type="ECO:0000313" key="1">
    <source>
        <dbReference type="EMBL" id="KAL3645036.1"/>
    </source>
</evidence>
<dbReference type="InterPro" id="IPR036047">
    <property type="entry name" value="F-box-like_dom_sf"/>
</dbReference>
<accession>A0ABD3DRY5</accession>
<dbReference type="PANTHER" id="PTHR31900:SF34">
    <property type="entry name" value="EMB|CAB62440.1-RELATED"/>
    <property type="match status" value="1"/>
</dbReference>
<comment type="caution">
    <text evidence="1">The sequence shown here is derived from an EMBL/GenBank/DDBJ whole genome shotgun (WGS) entry which is preliminary data.</text>
</comment>
<dbReference type="SUPFAM" id="SSF52058">
    <property type="entry name" value="L domain-like"/>
    <property type="match status" value="1"/>
</dbReference>
<proteinExistence type="predicted"/>
<dbReference type="EMBL" id="JAVIJP010000013">
    <property type="protein sequence ID" value="KAL3645036.1"/>
    <property type="molecule type" value="Genomic_DNA"/>
</dbReference>
<gene>
    <name evidence="1" type="ORF">CASFOL_010216</name>
</gene>
<dbReference type="Proteomes" id="UP001632038">
    <property type="component" value="Unassembled WGS sequence"/>
</dbReference>
<organism evidence="1 2">
    <name type="scientific">Castilleja foliolosa</name>
    <dbReference type="NCBI Taxonomy" id="1961234"/>
    <lineage>
        <taxon>Eukaryota</taxon>
        <taxon>Viridiplantae</taxon>
        <taxon>Streptophyta</taxon>
        <taxon>Embryophyta</taxon>
        <taxon>Tracheophyta</taxon>
        <taxon>Spermatophyta</taxon>
        <taxon>Magnoliopsida</taxon>
        <taxon>eudicotyledons</taxon>
        <taxon>Gunneridae</taxon>
        <taxon>Pentapetalae</taxon>
        <taxon>asterids</taxon>
        <taxon>lamiids</taxon>
        <taxon>Lamiales</taxon>
        <taxon>Orobanchaceae</taxon>
        <taxon>Pedicularideae</taxon>
        <taxon>Castillejinae</taxon>
        <taxon>Castilleja</taxon>
    </lineage>
</organism>
<name>A0ABD3DRY5_9LAMI</name>
<dbReference type="SUPFAM" id="SSF81383">
    <property type="entry name" value="F-box domain"/>
    <property type="match status" value="1"/>
</dbReference>
<evidence type="ECO:0000313" key="2">
    <source>
        <dbReference type="Proteomes" id="UP001632038"/>
    </source>
</evidence>
<keyword evidence="2" id="KW-1185">Reference proteome</keyword>
<dbReference type="InterPro" id="IPR032675">
    <property type="entry name" value="LRR_dom_sf"/>
</dbReference>
<evidence type="ECO:0008006" key="3">
    <source>
        <dbReference type="Google" id="ProtNLM"/>
    </source>
</evidence>
<protein>
    <recommendedName>
        <fullName evidence="3">F-box domain-containing protein</fullName>
    </recommendedName>
</protein>
<dbReference type="AlphaFoldDB" id="A0ABD3DRY5"/>
<dbReference type="Gene3D" id="3.80.10.10">
    <property type="entry name" value="Ribonuclease Inhibitor"/>
    <property type="match status" value="1"/>
</dbReference>